<accession>A0A507BTT9</accession>
<name>A0A507BTT9_9FUNG</name>
<evidence type="ECO:0000313" key="1">
    <source>
        <dbReference type="EMBL" id="TPX32940.1"/>
    </source>
</evidence>
<dbReference type="Proteomes" id="UP000320475">
    <property type="component" value="Unassembled WGS sequence"/>
</dbReference>
<dbReference type="InterPro" id="IPR011990">
    <property type="entry name" value="TPR-like_helical_dom_sf"/>
</dbReference>
<proteinExistence type="predicted"/>
<protein>
    <submittedName>
        <fullName evidence="1">Uncharacterized protein</fullName>
    </submittedName>
</protein>
<comment type="caution">
    <text evidence="1">The sequence shown here is derived from an EMBL/GenBank/DDBJ whole genome shotgun (WGS) entry which is preliminary data.</text>
</comment>
<dbReference type="Pfam" id="PF08238">
    <property type="entry name" value="Sel1"/>
    <property type="match status" value="3"/>
</dbReference>
<organism evidence="1 2">
    <name type="scientific">Synchytrium endobioticum</name>
    <dbReference type="NCBI Taxonomy" id="286115"/>
    <lineage>
        <taxon>Eukaryota</taxon>
        <taxon>Fungi</taxon>
        <taxon>Fungi incertae sedis</taxon>
        <taxon>Chytridiomycota</taxon>
        <taxon>Chytridiomycota incertae sedis</taxon>
        <taxon>Chytridiomycetes</taxon>
        <taxon>Synchytriales</taxon>
        <taxon>Synchytriaceae</taxon>
        <taxon>Synchytrium</taxon>
    </lineage>
</organism>
<gene>
    <name evidence="1" type="ORF">SeLEV6574_g08428</name>
</gene>
<dbReference type="EMBL" id="QEAM01000934">
    <property type="protein sequence ID" value="TPX32940.1"/>
    <property type="molecule type" value="Genomic_DNA"/>
</dbReference>
<reference evidence="1 2" key="1">
    <citation type="journal article" date="2019" name="Sci. Rep.">
        <title>Comparative genomics of chytrid fungi reveal insights into the obligate biotrophic and pathogenic lifestyle of Synchytrium endobioticum.</title>
        <authorList>
            <person name="van de Vossenberg B.T.L.H."/>
            <person name="Warris S."/>
            <person name="Nguyen H.D.T."/>
            <person name="van Gent-Pelzer M.P.E."/>
            <person name="Joly D.L."/>
            <person name="van de Geest H.C."/>
            <person name="Bonants P.J.M."/>
            <person name="Smith D.S."/>
            <person name="Levesque C.A."/>
            <person name="van der Lee T.A.J."/>
        </authorList>
    </citation>
    <scope>NUCLEOTIDE SEQUENCE [LARGE SCALE GENOMIC DNA]</scope>
    <source>
        <strain evidence="1 2">LEV6574</strain>
    </source>
</reference>
<dbReference type="SUPFAM" id="SSF81901">
    <property type="entry name" value="HCP-like"/>
    <property type="match status" value="1"/>
</dbReference>
<dbReference type="VEuPathDB" id="FungiDB:SeMB42_g08031"/>
<dbReference type="Gene3D" id="1.25.40.10">
    <property type="entry name" value="Tetratricopeptide repeat domain"/>
    <property type="match status" value="1"/>
</dbReference>
<evidence type="ECO:0000313" key="2">
    <source>
        <dbReference type="Proteomes" id="UP000320475"/>
    </source>
</evidence>
<sequence length="153" mass="16844">MYITAHDKAEEYLEKAASVCDSSLVVLLGDIHRDCKVPIEDEEGMHVNPKIKALEYYILASEKQSVTGMMSAAQILCVGDGVDVDLRRAFHYLLKASRISSTLRLKDLADFLPAHALPPIKPVRAVHRGTSRSNRTIIGEWAPPCTTLITAVS</sequence>
<dbReference type="AlphaFoldDB" id="A0A507BTT9"/>
<dbReference type="InterPro" id="IPR006597">
    <property type="entry name" value="Sel1-like"/>
</dbReference>